<dbReference type="Pfam" id="PF03101">
    <property type="entry name" value="FAR1"/>
    <property type="match status" value="1"/>
</dbReference>
<evidence type="ECO:0000256" key="5">
    <source>
        <dbReference type="SAM" id="MobiDB-lite"/>
    </source>
</evidence>
<comment type="caution">
    <text evidence="8">The sequence shown here is derived from an EMBL/GenBank/DDBJ whole genome shotgun (WGS) entry which is preliminary data.</text>
</comment>
<dbReference type="GO" id="GO:0003676">
    <property type="term" value="F:nucleic acid binding"/>
    <property type="evidence" value="ECO:0007669"/>
    <property type="project" value="InterPro"/>
</dbReference>
<evidence type="ECO:0000256" key="2">
    <source>
        <dbReference type="ARBA" id="ARBA00022771"/>
    </source>
</evidence>
<feature type="domain" description="CCHC-type" evidence="6">
    <location>
        <begin position="458"/>
        <end position="473"/>
    </location>
</feature>
<dbReference type="PANTHER" id="PTHR47718:SF17">
    <property type="entry name" value="PROTEIN FAR1-RELATED SEQUENCE 5-LIKE"/>
    <property type="match status" value="1"/>
</dbReference>
<proteinExistence type="predicted"/>
<dbReference type="PROSITE" id="PS50966">
    <property type="entry name" value="ZF_SWIM"/>
    <property type="match status" value="1"/>
</dbReference>
<evidence type="ECO:0000259" key="7">
    <source>
        <dbReference type="PROSITE" id="PS50966"/>
    </source>
</evidence>
<dbReference type="PANTHER" id="PTHR47718">
    <property type="entry name" value="OS01G0519700 PROTEIN"/>
    <property type="match status" value="1"/>
</dbReference>
<keyword evidence="9" id="KW-1185">Reference proteome</keyword>
<gene>
    <name evidence="8" type="ORF">CTI12_AA333740</name>
</gene>
<dbReference type="SUPFAM" id="SSF57756">
    <property type="entry name" value="Retrovirus zinc finger-like domains"/>
    <property type="match status" value="1"/>
</dbReference>
<dbReference type="GO" id="GO:0008270">
    <property type="term" value="F:zinc ion binding"/>
    <property type="evidence" value="ECO:0007669"/>
    <property type="project" value="UniProtKB-KW"/>
</dbReference>
<sequence>MDADTTPEKHVDESIKPKLWTRFKSIDAAYESYKEYGKKGGFEVRKATQEKNRHEVSHKWIVCSKEGFLPEKKQQDTQASSENVASENGDGNKKKKRNRPSSRCGCEAKICIRLTRNKQYELYVFYEKHNHSLVHPDDRHYLKSSRKLNYSDKTLLVKMSNRNIGPVVAYNILSEIHGGFDKRFRQGKNDHDTRYTTPKMETTLPFEAEAILIYTRKVFVDVVQKEMLAAVHNCYCLGVVSIDESRQHTILDTDVRVKNFDDNGEEIKGGHDTIEVKYQVEYKESDGTLLCTCRSFERCGLLCRHIFYVLRMLKVNSFPKRYIQRRWTRDCVPIKSSEASTIRHGLGEIQEQSGALIRDIYYTVDATINRMLSNNTKLAEYRMVQKELLEKADAEMENQPVMGNKEFIHALLDLPEIEEDDTTILNPIPIDPKGSGRKRLKNAYEEASAKRQKQTRACTKCGETGHNSRTCEKVRYPMNE</sequence>
<reference evidence="8 9" key="1">
    <citation type="journal article" date="2018" name="Mol. Plant">
        <title>The genome of Artemisia annua provides insight into the evolution of Asteraceae family and artemisinin biosynthesis.</title>
        <authorList>
            <person name="Shen Q."/>
            <person name="Zhang L."/>
            <person name="Liao Z."/>
            <person name="Wang S."/>
            <person name="Yan T."/>
            <person name="Shi P."/>
            <person name="Liu M."/>
            <person name="Fu X."/>
            <person name="Pan Q."/>
            <person name="Wang Y."/>
            <person name="Lv Z."/>
            <person name="Lu X."/>
            <person name="Zhang F."/>
            <person name="Jiang W."/>
            <person name="Ma Y."/>
            <person name="Chen M."/>
            <person name="Hao X."/>
            <person name="Li L."/>
            <person name="Tang Y."/>
            <person name="Lv G."/>
            <person name="Zhou Y."/>
            <person name="Sun X."/>
            <person name="Brodelius P.E."/>
            <person name="Rose J.K.C."/>
            <person name="Tang K."/>
        </authorList>
    </citation>
    <scope>NUCLEOTIDE SEQUENCE [LARGE SCALE GENOMIC DNA]</scope>
    <source>
        <strain evidence="9">cv. Huhao1</strain>
        <tissue evidence="8">Leaf</tissue>
    </source>
</reference>
<organism evidence="8 9">
    <name type="scientific">Artemisia annua</name>
    <name type="common">Sweet wormwood</name>
    <dbReference type="NCBI Taxonomy" id="35608"/>
    <lineage>
        <taxon>Eukaryota</taxon>
        <taxon>Viridiplantae</taxon>
        <taxon>Streptophyta</taxon>
        <taxon>Embryophyta</taxon>
        <taxon>Tracheophyta</taxon>
        <taxon>Spermatophyta</taxon>
        <taxon>Magnoliopsida</taxon>
        <taxon>eudicotyledons</taxon>
        <taxon>Gunneridae</taxon>
        <taxon>Pentapetalae</taxon>
        <taxon>asterids</taxon>
        <taxon>campanulids</taxon>
        <taxon>Asterales</taxon>
        <taxon>Asteraceae</taxon>
        <taxon>Asteroideae</taxon>
        <taxon>Anthemideae</taxon>
        <taxon>Artemisiinae</taxon>
        <taxon>Artemisia</taxon>
    </lineage>
</organism>
<protein>
    <submittedName>
        <fullName evidence="8">FAR1 DNA binding domain-containing protein</fullName>
    </submittedName>
</protein>
<dbReference type="AlphaFoldDB" id="A0A2U1MCL1"/>
<dbReference type="OrthoDB" id="2402896at2759"/>
<dbReference type="SMART" id="SM00575">
    <property type="entry name" value="ZnF_PMZ"/>
    <property type="match status" value="1"/>
</dbReference>
<feature type="region of interest" description="Disordered" evidence="5">
    <location>
        <begin position="71"/>
        <end position="102"/>
    </location>
</feature>
<dbReference type="InterPro" id="IPR004330">
    <property type="entry name" value="FAR1_DNA_bnd_dom"/>
</dbReference>
<accession>A0A2U1MCL1</accession>
<dbReference type="EMBL" id="PKPP01005745">
    <property type="protein sequence ID" value="PWA59003.1"/>
    <property type="molecule type" value="Genomic_DNA"/>
</dbReference>
<evidence type="ECO:0000259" key="6">
    <source>
        <dbReference type="PROSITE" id="PS50158"/>
    </source>
</evidence>
<dbReference type="InterPro" id="IPR006564">
    <property type="entry name" value="Znf_PMZ"/>
</dbReference>
<dbReference type="InterPro" id="IPR001878">
    <property type="entry name" value="Znf_CCHC"/>
</dbReference>
<evidence type="ECO:0000313" key="8">
    <source>
        <dbReference type="EMBL" id="PWA59003.1"/>
    </source>
</evidence>
<evidence type="ECO:0000256" key="4">
    <source>
        <dbReference type="PROSITE-ProRule" id="PRU00047"/>
    </source>
</evidence>
<feature type="domain" description="SWIM-type" evidence="7">
    <location>
        <begin position="278"/>
        <end position="314"/>
    </location>
</feature>
<feature type="compositionally biased region" description="Polar residues" evidence="5">
    <location>
        <begin position="76"/>
        <end position="86"/>
    </location>
</feature>
<dbReference type="PROSITE" id="PS50158">
    <property type="entry name" value="ZF_CCHC"/>
    <property type="match status" value="1"/>
</dbReference>
<dbReference type="Proteomes" id="UP000245207">
    <property type="component" value="Unassembled WGS sequence"/>
</dbReference>
<keyword evidence="1" id="KW-0479">Metal-binding</keyword>
<evidence type="ECO:0000256" key="1">
    <source>
        <dbReference type="ARBA" id="ARBA00022723"/>
    </source>
</evidence>
<dbReference type="InterPro" id="IPR036875">
    <property type="entry name" value="Znf_CCHC_sf"/>
</dbReference>
<keyword evidence="2 4" id="KW-0863">Zinc-finger</keyword>
<evidence type="ECO:0000256" key="3">
    <source>
        <dbReference type="ARBA" id="ARBA00022833"/>
    </source>
</evidence>
<evidence type="ECO:0000313" key="9">
    <source>
        <dbReference type="Proteomes" id="UP000245207"/>
    </source>
</evidence>
<dbReference type="Pfam" id="PF04434">
    <property type="entry name" value="SWIM"/>
    <property type="match status" value="1"/>
</dbReference>
<keyword evidence="3" id="KW-0862">Zinc</keyword>
<name>A0A2U1MCL1_ARTAN</name>
<dbReference type="InterPro" id="IPR007527">
    <property type="entry name" value="Znf_SWIM"/>
</dbReference>